<dbReference type="SUPFAM" id="SSF53756">
    <property type="entry name" value="UDP-Glycosyltransferase/glycogen phosphorylase"/>
    <property type="match status" value="1"/>
</dbReference>
<dbReference type="AlphaFoldDB" id="A0A382JFB5"/>
<feature type="non-terminal residue" evidence="1">
    <location>
        <position position="1"/>
    </location>
</feature>
<reference evidence="1" key="1">
    <citation type="submission" date="2018-05" db="EMBL/GenBank/DDBJ databases">
        <authorList>
            <person name="Lanie J.A."/>
            <person name="Ng W.-L."/>
            <person name="Kazmierczak K.M."/>
            <person name="Andrzejewski T.M."/>
            <person name="Davidsen T.M."/>
            <person name="Wayne K.J."/>
            <person name="Tettelin H."/>
            <person name="Glass J.I."/>
            <person name="Rusch D."/>
            <person name="Podicherti R."/>
            <person name="Tsui H.-C.T."/>
            <person name="Winkler M.E."/>
        </authorList>
    </citation>
    <scope>NUCLEOTIDE SEQUENCE</scope>
</reference>
<gene>
    <name evidence="1" type="ORF">METZ01_LOCUS263694</name>
</gene>
<evidence type="ECO:0008006" key="2">
    <source>
        <dbReference type="Google" id="ProtNLM"/>
    </source>
</evidence>
<protein>
    <recommendedName>
        <fullName evidence="2">Glycosyltransferase subfamily 4-like N-terminal domain-containing protein</fullName>
    </recommendedName>
</protein>
<proteinExistence type="predicted"/>
<sequence length="87" mass="10140">VFKNKNYLFKILQYISISTFYRLPHHVVTVSEGVKEDLISKGAKRSRIKTIYNPLPLLEEGEFKKIEKSTEITKWINSKDKKIISIG</sequence>
<feature type="non-terminal residue" evidence="1">
    <location>
        <position position="87"/>
    </location>
</feature>
<organism evidence="1">
    <name type="scientific">marine metagenome</name>
    <dbReference type="NCBI Taxonomy" id="408172"/>
    <lineage>
        <taxon>unclassified sequences</taxon>
        <taxon>metagenomes</taxon>
        <taxon>ecological metagenomes</taxon>
    </lineage>
</organism>
<evidence type="ECO:0000313" key="1">
    <source>
        <dbReference type="EMBL" id="SVC10840.1"/>
    </source>
</evidence>
<dbReference type="EMBL" id="UINC01074025">
    <property type="protein sequence ID" value="SVC10840.1"/>
    <property type="molecule type" value="Genomic_DNA"/>
</dbReference>
<name>A0A382JFB5_9ZZZZ</name>
<accession>A0A382JFB5</accession>